<feature type="non-terminal residue" evidence="1">
    <location>
        <position position="1"/>
    </location>
</feature>
<protein>
    <submittedName>
        <fullName evidence="1">Uncharacterized protein</fullName>
    </submittedName>
</protein>
<dbReference type="EMBL" id="AJSR01001128">
    <property type="protein sequence ID" value="EKM31585.1"/>
    <property type="molecule type" value="Genomic_DNA"/>
</dbReference>
<evidence type="ECO:0000313" key="2">
    <source>
        <dbReference type="Proteomes" id="UP000008367"/>
    </source>
</evidence>
<accession>A0A454CYV4</accession>
<evidence type="ECO:0000313" key="1">
    <source>
        <dbReference type="EMBL" id="EKM31585.1"/>
    </source>
</evidence>
<name>A0A454CYV4_VIBHA</name>
<comment type="caution">
    <text evidence="1">The sequence shown here is derived from an EMBL/GenBank/DDBJ whole genome shotgun (WGS) entry which is preliminary data.</text>
</comment>
<gene>
    <name evidence="1" type="ORF">VCHENC02_2780B</name>
</gene>
<organism evidence="1 2">
    <name type="scientific">Vibrio harveyi</name>
    <name type="common">Beneckea harveyi</name>
    <dbReference type="NCBI Taxonomy" id="669"/>
    <lineage>
        <taxon>Bacteria</taxon>
        <taxon>Pseudomonadati</taxon>
        <taxon>Pseudomonadota</taxon>
        <taxon>Gammaproteobacteria</taxon>
        <taxon>Vibrionales</taxon>
        <taxon>Vibrionaceae</taxon>
        <taxon>Vibrio</taxon>
    </lineage>
</organism>
<proteinExistence type="predicted"/>
<dbReference type="Proteomes" id="UP000008367">
    <property type="component" value="Unassembled WGS sequence"/>
</dbReference>
<reference evidence="1 2" key="1">
    <citation type="submission" date="2012-10" db="EMBL/GenBank/DDBJ databases">
        <title>Genome sequence of Vibrio Cholerae HENC-02.</title>
        <authorList>
            <person name="Eppinger M."/>
            <person name="Hasan N.A."/>
            <person name="Sengamalay N."/>
            <person name="Hine E."/>
            <person name="Su Q."/>
            <person name="Daugherty S.C."/>
            <person name="Young S."/>
            <person name="Sadzewicz L."/>
            <person name="Tallon L."/>
            <person name="Cebula T.A."/>
            <person name="Ravel J."/>
            <person name="Colwell R.R."/>
        </authorList>
    </citation>
    <scope>NUCLEOTIDE SEQUENCE [LARGE SCALE GENOMIC DNA]</scope>
    <source>
        <strain evidence="1 2">HENC-02</strain>
    </source>
</reference>
<sequence>CPCKNKGNVIYV</sequence>